<keyword evidence="5 9" id="KW-0762">Sugar transport</keyword>
<comment type="caution">
    <text evidence="11">The sequence shown here is derived from an EMBL/GenBank/DDBJ whole genome shotgun (WGS) entry which is preliminary data.</text>
</comment>
<dbReference type="InterPro" id="IPR011701">
    <property type="entry name" value="MFS"/>
</dbReference>
<evidence type="ECO:0000256" key="9">
    <source>
        <dbReference type="HAMAP-Rule" id="MF_00517"/>
    </source>
</evidence>
<keyword evidence="12" id="KW-1185">Reference proteome</keyword>
<feature type="transmembrane region" description="Helical" evidence="9">
    <location>
        <begin position="80"/>
        <end position="99"/>
    </location>
</feature>
<evidence type="ECO:0000256" key="8">
    <source>
        <dbReference type="ARBA" id="ARBA00023136"/>
    </source>
</evidence>
<evidence type="ECO:0000256" key="7">
    <source>
        <dbReference type="ARBA" id="ARBA00022989"/>
    </source>
</evidence>
<evidence type="ECO:0000256" key="4">
    <source>
        <dbReference type="ARBA" id="ARBA00022519"/>
    </source>
</evidence>
<comment type="subcellular location">
    <subcellularLocation>
        <location evidence="1 9">Cell membrane</location>
        <topology evidence="1 9">Multi-pass membrane protein</topology>
    </subcellularLocation>
</comment>
<keyword evidence="6 9" id="KW-0812">Transmembrane</keyword>
<dbReference type="SUPFAM" id="SSF103473">
    <property type="entry name" value="MFS general substrate transporter"/>
    <property type="match status" value="1"/>
</dbReference>
<feature type="transmembrane region" description="Helical" evidence="9">
    <location>
        <begin position="301"/>
        <end position="321"/>
    </location>
</feature>
<dbReference type="InterPro" id="IPR023495">
    <property type="entry name" value="Sugar_effux_transptr_put"/>
</dbReference>
<dbReference type="RefSeq" id="WP_048279142.1">
    <property type="nucleotide sequence ID" value="NZ_LDZF01000012.1"/>
</dbReference>
<feature type="transmembrane region" description="Helical" evidence="9">
    <location>
        <begin position="210"/>
        <end position="232"/>
    </location>
</feature>
<dbReference type="InterPro" id="IPR020846">
    <property type="entry name" value="MFS_dom"/>
</dbReference>
<feature type="transmembrane region" description="Helical" evidence="9">
    <location>
        <begin position="276"/>
        <end position="295"/>
    </location>
</feature>
<feature type="transmembrane region" description="Helical" evidence="9">
    <location>
        <begin position="333"/>
        <end position="353"/>
    </location>
</feature>
<dbReference type="PANTHER" id="PTHR43124:SF4">
    <property type="entry name" value="SUGAR EFFLUX TRANSPORTER"/>
    <property type="match status" value="1"/>
</dbReference>
<feature type="transmembrane region" description="Helical" evidence="9">
    <location>
        <begin position="12"/>
        <end position="36"/>
    </location>
</feature>
<evidence type="ECO:0000256" key="2">
    <source>
        <dbReference type="ARBA" id="ARBA00022448"/>
    </source>
</evidence>
<comment type="similarity">
    <text evidence="9">Belongs to the major facilitator superfamily. SotB (TC 2.A.1.2) family.</text>
</comment>
<dbReference type="Proteomes" id="UP000036196">
    <property type="component" value="Unassembled WGS sequence"/>
</dbReference>
<accession>A0A0J5NY19</accession>
<keyword evidence="8 9" id="KW-0472">Membrane</keyword>
<evidence type="ECO:0000313" key="11">
    <source>
        <dbReference type="EMBL" id="KMK13202.1"/>
    </source>
</evidence>
<dbReference type="CDD" id="cd17324">
    <property type="entry name" value="MFS_NepI_like"/>
    <property type="match status" value="1"/>
</dbReference>
<evidence type="ECO:0000256" key="1">
    <source>
        <dbReference type="ARBA" id="ARBA00004651"/>
    </source>
</evidence>
<feature type="transmembrane region" description="Helical" evidence="9">
    <location>
        <begin position="365"/>
        <end position="384"/>
    </location>
</feature>
<feature type="transmembrane region" description="Helical" evidence="9">
    <location>
        <begin position="139"/>
        <end position="157"/>
    </location>
</feature>
<keyword evidence="2 9" id="KW-0813">Transport</keyword>
<keyword evidence="4" id="KW-0997">Cell inner membrane</keyword>
<evidence type="ECO:0000313" key="12">
    <source>
        <dbReference type="Proteomes" id="UP000036196"/>
    </source>
</evidence>
<dbReference type="eggNOG" id="COG2814">
    <property type="taxonomic scope" value="Bacteria"/>
</dbReference>
<dbReference type="InterPro" id="IPR036259">
    <property type="entry name" value="MFS_trans_sf"/>
</dbReference>
<dbReference type="EMBL" id="LDZF01000012">
    <property type="protein sequence ID" value="KMK13202.1"/>
    <property type="molecule type" value="Genomic_DNA"/>
</dbReference>
<feature type="transmembrane region" description="Helical" evidence="9">
    <location>
        <begin position="48"/>
        <end position="68"/>
    </location>
</feature>
<dbReference type="AlphaFoldDB" id="A0A0J5NY19"/>
<feature type="transmembrane region" description="Helical" evidence="9">
    <location>
        <begin position="169"/>
        <end position="189"/>
    </location>
</feature>
<dbReference type="GO" id="GO:0005886">
    <property type="term" value="C:plasma membrane"/>
    <property type="evidence" value="ECO:0007669"/>
    <property type="project" value="UniProtKB-SubCell"/>
</dbReference>
<evidence type="ECO:0000256" key="6">
    <source>
        <dbReference type="ARBA" id="ARBA00022692"/>
    </source>
</evidence>
<keyword evidence="3 9" id="KW-1003">Cell membrane</keyword>
<comment type="function">
    <text evidence="9">Involved in the efflux of sugars. The physiological role may be the reduction of the intracellular concentration of toxic sugars or sugar metabolites.</text>
</comment>
<dbReference type="NCBIfam" id="NF002921">
    <property type="entry name" value="PRK03545.1"/>
    <property type="match status" value="1"/>
</dbReference>
<evidence type="ECO:0000256" key="5">
    <source>
        <dbReference type="ARBA" id="ARBA00022597"/>
    </source>
</evidence>
<organism evidence="11 12">
    <name type="scientific">Pluralibacter gergoviae</name>
    <name type="common">Enterobacter gergoviae</name>
    <dbReference type="NCBI Taxonomy" id="61647"/>
    <lineage>
        <taxon>Bacteria</taxon>
        <taxon>Pseudomonadati</taxon>
        <taxon>Pseudomonadota</taxon>
        <taxon>Gammaproteobacteria</taxon>
        <taxon>Enterobacterales</taxon>
        <taxon>Enterobacteriaceae</taxon>
        <taxon>Pluralibacter</taxon>
    </lineage>
</organism>
<reference evidence="11 12" key="1">
    <citation type="submission" date="2015-05" db="EMBL/GenBank/DDBJ databases">
        <title>Genome sequences of Pluralibacter gergoviae.</title>
        <authorList>
            <person name="Greninger A.L."/>
            <person name="Miller S."/>
        </authorList>
    </citation>
    <scope>NUCLEOTIDE SEQUENCE [LARGE SCALE GENOMIC DNA]</scope>
    <source>
        <strain evidence="11 12">JS81F13</strain>
    </source>
</reference>
<dbReference type="GO" id="GO:0015144">
    <property type="term" value="F:carbohydrate transmembrane transporter activity"/>
    <property type="evidence" value="ECO:0007669"/>
    <property type="project" value="UniProtKB-UniRule"/>
</dbReference>
<dbReference type="PROSITE" id="PS50850">
    <property type="entry name" value="MFS"/>
    <property type="match status" value="1"/>
</dbReference>
<dbReference type="InterPro" id="IPR050189">
    <property type="entry name" value="MFS_Efflux_Transporters"/>
</dbReference>
<feature type="transmembrane region" description="Helical" evidence="9">
    <location>
        <begin position="244"/>
        <end position="264"/>
    </location>
</feature>
<dbReference type="Gene3D" id="1.20.1250.20">
    <property type="entry name" value="MFS general substrate transporter like domains"/>
    <property type="match status" value="1"/>
</dbReference>
<dbReference type="PATRIC" id="fig|61647.15.peg.726"/>
<protein>
    <recommendedName>
        <fullName evidence="9">Probable sugar efflux transporter</fullName>
    </recommendedName>
</protein>
<evidence type="ECO:0000259" key="10">
    <source>
        <dbReference type="PROSITE" id="PS50850"/>
    </source>
</evidence>
<keyword evidence="7 9" id="KW-1133">Transmembrane helix</keyword>
<evidence type="ECO:0000256" key="3">
    <source>
        <dbReference type="ARBA" id="ARBA00022475"/>
    </source>
</evidence>
<sequence>MPTNTVSRKVAWLRVFTLAVAAFIFNTTEFVPVGLLSDIADSFGMQTAQVGIMLTIYAWVVALMSLPFMLLTGRVERRRLLIGLFVLFIASHVLSFLAWNFTVLIVSRIGIAFAHAVFWSITASLAIRLAPPGKRAQALSLIATGTALAMVLGLPIGRIVGQYFGWRTTFFIIGVGAFATLVALIKLLPALPSEHSGSLKSLPLLFRRPALVSIYLLTAVVVTAHYTAYSYIEPFVINVAGFDAGFATVLLLVLGGAGIIGSVVFGKLGNRHTSSLVSAAIALLTLCLLLLLPASQSEWNLGLLSVAWGIAIMTIGLGMQVKVLALAPDATDVAMSLFSGIFNIGIGAGALVGNQVSLHLSMADIGYIGAAPALAALMWSVVIFRRWPVALEEQHQH</sequence>
<proteinExistence type="inferred from homology"/>
<dbReference type="Pfam" id="PF07690">
    <property type="entry name" value="MFS_1"/>
    <property type="match status" value="1"/>
</dbReference>
<gene>
    <name evidence="9" type="primary">sotB</name>
    <name evidence="11" type="ORF">ABW06_12900</name>
</gene>
<feature type="transmembrane region" description="Helical" evidence="9">
    <location>
        <begin position="105"/>
        <end position="127"/>
    </location>
</feature>
<dbReference type="PANTHER" id="PTHR43124">
    <property type="entry name" value="PURINE EFFLUX PUMP PBUE"/>
    <property type="match status" value="1"/>
</dbReference>
<dbReference type="STRING" id="61647.LG71_16740"/>
<feature type="domain" description="Major facilitator superfamily (MFS) profile" evidence="10">
    <location>
        <begin position="14"/>
        <end position="388"/>
    </location>
</feature>
<name>A0A0J5NY19_PLUGE</name>
<dbReference type="HAMAP" id="MF_00517">
    <property type="entry name" value="MFS_SotB"/>
    <property type="match status" value="1"/>
</dbReference>